<reference evidence="1" key="1">
    <citation type="submission" date="2021-01" db="EMBL/GenBank/DDBJ databases">
        <title>Phytophthora aleatoria, a newly-described species from Pinus radiata is distinct from Phytophthora cactorum isolates based on comparative genomics.</title>
        <authorList>
            <person name="Mcdougal R."/>
            <person name="Panda P."/>
            <person name="Williams N."/>
            <person name="Studholme D.J."/>
        </authorList>
    </citation>
    <scope>NUCLEOTIDE SEQUENCE</scope>
    <source>
        <strain evidence="1">NZFS 4037</strain>
    </source>
</reference>
<name>A0A8J5IWC7_9STRA</name>
<proteinExistence type="predicted"/>
<organism evidence="1 2">
    <name type="scientific">Phytophthora aleatoria</name>
    <dbReference type="NCBI Taxonomy" id="2496075"/>
    <lineage>
        <taxon>Eukaryota</taxon>
        <taxon>Sar</taxon>
        <taxon>Stramenopiles</taxon>
        <taxon>Oomycota</taxon>
        <taxon>Peronosporomycetes</taxon>
        <taxon>Peronosporales</taxon>
        <taxon>Peronosporaceae</taxon>
        <taxon>Phytophthora</taxon>
    </lineage>
</organism>
<evidence type="ECO:0000313" key="1">
    <source>
        <dbReference type="EMBL" id="KAG6942166.1"/>
    </source>
</evidence>
<protein>
    <submittedName>
        <fullName evidence="1">Uncharacterized protein</fullName>
    </submittedName>
</protein>
<comment type="caution">
    <text evidence="1">The sequence shown here is derived from an EMBL/GenBank/DDBJ whole genome shotgun (WGS) entry which is preliminary data.</text>
</comment>
<dbReference type="AlphaFoldDB" id="A0A8J5IWC7"/>
<dbReference type="Proteomes" id="UP000709295">
    <property type="component" value="Unassembled WGS sequence"/>
</dbReference>
<sequence length="174" mass="19046">MPEDPQGVRALGMTALLTSKLPVSSLSYMADVLTASPPRDEQVSGVSTLPARDRSFEAVTLEDVVVGDEEYEHQGVMLEQKTAVSIKGIAVGQIRHGELLAICKALAVPGYKNKKKATMAHLIGLKKLNEVVYDNLFSPPSKKARAPNKQAQCSFRLLNLLFSDSFAERFFPAW</sequence>
<dbReference type="EMBL" id="JAENGY010003231">
    <property type="protein sequence ID" value="KAG6942166.1"/>
    <property type="molecule type" value="Genomic_DNA"/>
</dbReference>
<evidence type="ECO:0000313" key="2">
    <source>
        <dbReference type="Proteomes" id="UP000709295"/>
    </source>
</evidence>
<accession>A0A8J5IWC7</accession>
<gene>
    <name evidence="1" type="ORF">JG688_00018278</name>
</gene>
<keyword evidence="2" id="KW-1185">Reference proteome</keyword>